<dbReference type="Proteomes" id="UP000077315">
    <property type="component" value="Unassembled WGS sequence"/>
</dbReference>
<evidence type="ECO:0000256" key="1">
    <source>
        <dbReference type="SAM" id="Phobius"/>
    </source>
</evidence>
<keyword evidence="1" id="KW-0472">Membrane</keyword>
<evidence type="ECO:0000313" key="2">
    <source>
        <dbReference type="EMBL" id="OAD74602.1"/>
    </source>
</evidence>
<keyword evidence="1" id="KW-0812">Transmembrane</keyword>
<name>A0A162U9L8_PHYB8</name>
<organism evidence="2 3">
    <name type="scientific">Phycomyces blakesleeanus (strain ATCC 8743b / DSM 1359 / FGSC 10004 / NBRC 33097 / NRRL 1555)</name>
    <dbReference type="NCBI Taxonomy" id="763407"/>
    <lineage>
        <taxon>Eukaryota</taxon>
        <taxon>Fungi</taxon>
        <taxon>Fungi incertae sedis</taxon>
        <taxon>Mucoromycota</taxon>
        <taxon>Mucoromycotina</taxon>
        <taxon>Mucoromycetes</taxon>
        <taxon>Mucorales</taxon>
        <taxon>Phycomycetaceae</taxon>
        <taxon>Phycomyces</taxon>
    </lineage>
</organism>
<keyword evidence="1" id="KW-1133">Transmembrane helix</keyword>
<dbReference type="RefSeq" id="XP_018292642.1">
    <property type="nucleotide sequence ID" value="XM_018438440.1"/>
</dbReference>
<dbReference type="AlphaFoldDB" id="A0A162U9L8"/>
<feature type="transmembrane region" description="Helical" evidence="1">
    <location>
        <begin position="93"/>
        <end position="111"/>
    </location>
</feature>
<accession>A0A162U9L8</accession>
<keyword evidence="3" id="KW-1185">Reference proteome</keyword>
<gene>
    <name evidence="2" type="ORF">PHYBLDRAFT_181266</name>
</gene>
<feature type="transmembrane region" description="Helical" evidence="1">
    <location>
        <begin position="132"/>
        <end position="153"/>
    </location>
</feature>
<protein>
    <submittedName>
        <fullName evidence="2">Uncharacterized protein</fullName>
    </submittedName>
</protein>
<dbReference type="EMBL" id="KV440979">
    <property type="protein sequence ID" value="OAD74602.1"/>
    <property type="molecule type" value="Genomic_DNA"/>
</dbReference>
<dbReference type="OrthoDB" id="2279327at2759"/>
<dbReference type="InParanoid" id="A0A162U9L8"/>
<dbReference type="GeneID" id="28999346"/>
<proteinExistence type="predicted"/>
<dbReference type="VEuPathDB" id="FungiDB:PHYBLDRAFT_181266"/>
<reference evidence="3" key="1">
    <citation type="submission" date="2015-06" db="EMBL/GenBank/DDBJ databases">
        <title>Expansion of signal transduction pathways in fungi by whole-genome duplication.</title>
        <authorList>
            <consortium name="DOE Joint Genome Institute"/>
            <person name="Corrochano L.M."/>
            <person name="Kuo A."/>
            <person name="Marcet-Houben M."/>
            <person name="Polaino S."/>
            <person name="Salamov A."/>
            <person name="Villalobos J.M."/>
            <person name="Alvarez M.I."/>
            <person name="Avalos J."/>
            <person name="Benito E.P."/>
            <person name="Benoit I."/>
            <person name="Burger G."/>
            <person name="Camino L.P."/>
            <person name="Canovas D."/>
            <person name="Cerda-Olmedo E."/>
            <person name="Cheng J.-F."/>
            <person name="Dominguez A."/>
            <person name="Elias M."/>
            <person name="Eslava A.P."/>
            <person name="Glaser F."/>
            <person name="Grimwood J."/>
            <person name="Gutierrez G."/>
            <person name="Heitman J."/>
            <person name="Henrissat B."/>
            <person name="Iturriaga E.A."/>
            <person name="Lang B.F."/>
            <person name="Lavin J.L."/>
            <person name="Lee S."/>
            <person name="Li W."/>
            <person name="Lindquist E."/>
            <person name="Lopez-Garcia S."/>
            <person name="Luque E.M."/>
            <person name="Marcos A.T."/>
            <person name="Martin J."/>
            <person name="McCluskey K."/>
            <person name="Medina H.R."/>
            <person name="Miralles-Duran A."/>
            <person name="Miyazaki A."/>
            <person name="Munoz-Torres E."/>
            <person name="Oguiza J.A."/>
            <person name="Ohm R."/>
            <person name="Olmedo M."/>
            <person name="Orejas M."/>
            <person name="Ortiz-Castellanos L."/>
            <person name="Pisabarro A.G."/>
            <person name="Rodriguez-Romero J."/>
            <person name="Ruiz-Herrera J."/>
            <person name="Ruiz-Vazquez R."/>
            <person name="Sanz C."/>
            <person name="Schackwitz W."/>
            <person name="Schmutz J."/>
            <person name="Shahriari M."/>
            <person name="Shelest E."/>
            <person name="Silva-Franco F."/>
            <person name="Soanes D."/>
            <person name="Syed K."/>
            <person name="Tagua V.G."/>
            <person name="Talbot N.J."/>
            <person name="Thon M."/>
            <person name="De vries R.P."/>
            <person name="Wiebenga A."/>
            <person name="Yadav J.S."/>
            <person name="Braun E.L."/>
            <person name="Baker S."/>
            <person name="Garre V."/>
            <person name="Horwitz B."/>
            <person name="Torres-Martinez S."/>
            <person name="Idnurm A."/>
            <person name="Herrera-Estrella A."/>
            <person name="Gabaldon T."/>
            <person name="Grigoriev I.V."/>
        </authorList>
    </citation>
    <scope>NUCLEOTIDE SEQUENCE [LARGE SCALE GENOMIC DNA]</scope>
    <source>
        <strain evidence="3">NRRL 1555(-)</strain>
    </source>
</reference>
<sequence>MIDIPSSYIVSSKLSPLEPQDVLRVLRLVQSEWNDECVKDRMNRHPTPLIAVGIANPHDLQRVVRVGVPVIHLDRECRALKAAQARYLRELKYGQILASVGSAVLSGVLVARGLKQMNGRSLRALLSKKSWFWMYFGGAGLIWIGQVSLMRALKESYGLVTLQDECFMVRRDLVVNKWRSVLQRWLPYCLLVGSVFRWTRVYSKKGVVY</sequence>
<evidence type="ECO:0000313" key="3">
    <source>
        <dbReference type="Proteomes" id="UP000077315"/>
    </source>
</evidence>